<gene>
    <name evidence="2" type="ORF">DY000_02009292</name>
</gene>
<feature type="region of interest" description="Disordered" evidence="1">
    <location>
        <begin position="1"/>
        <end position="37"/>
    </location>
</feature>
<evidence type="ECO:0000313" key="2">
    <source>
        <dbReference type="EMBL" id="KAF3551383.1"/>
    </source>
</evidence>
<dbReference type="Proteomes" id="UP000266723">
    <property type="component" value="Unassembled WGS sequence"/>
</dbReference>
<protein>
    <submittedName>
        <fullName evidence="2">Uncharacterized protein</fullName>
    </submittedName>
</protein>
<proteinExistence type="predicted"/>
<organism evidence="2 3">
    <name type="scientific">Brassica cretica</name>
    <name type="common">Mustard</name>
    <dbReference type="NCBI Taxonomy" id="69181"/>
    <lineage>
        <taxon>Eukaryota</taxon>
        <taxon>Viridiplantae</taxon>
        <taxon>Streptophyta</taxon>
        <taxon>Embryophyta</taxon>
        <taxon>Tracheophyta</taxon>
        <taxon>Spermatophyta</taxon>
        <taxon>Magnoliopsida</taxon>
        <taxon>eudicotyledons</taxon>
        <taxon>Gunneridae</taxon>
        <taxon>Pentapetalae</taxon>
        <taxon>rosids</taxon>
        <taxon>malvids</taxon>
        <taxon>Brassicales</taxon>
        <taxon>Brassicaceae</taxon>
        <taxon>Brassiceae</taxon>
        <taxon>Brassica</taxon>
    </lineage>
</organism>
<dbReference type="EMBL" id="QGKV02000832">
    <property type="protein sequence ID" value="KAF3551383.1"/>
    <property type="molecule type" value="Genomic_DNA"/>
</dbReference>
<accession>A0ABQ7CJM4</accession>
<keyword evidence="3" id="KW-1185">Reference proteome</keyword>
<evidence type="ECO:0000256" key="1">
    <source>
        <dbReference type="SAM" id="MobiDB-lite"/>
    </source>
</evidence>
<evidence type="ECO:0000313" key="3">
    <source>
        <dbReference type="Proteomes" id="UP000266723"/>
    </source>
</evidence>
<reference evidence="2 3" key="1">
    <citation type="journal article" date="2020" name="BMC Genomics">
        <title>Intraspecific diversification of the crop wild relative Brassica cretica Lam. using demographic model selection.</title>
        <authorList>
            <person name="Kioukis A."/>
            <person name="Michalopoulou V.A."/>
            <person name="Briers L."/>
            <person name="Pirintsos S."/>
            <person name="Studholme D.J."/>
            <person name="Pavlidis P."/>
            <person name="Sarris P.F."/>
        </authorList>
    </citation>
    <scope>NUCLEOTIDE SEQUENCE [LARGE SCALE GENOMIC DNA]</scope>
    <source>
        <strain evidence="3">cv. PFS-1207/04</strain>
    </source>
</reference>
<sequence length="50" mass="5723">MKAATRRRRDEGGETEAVKAATRTRQGRDRDKTEAGISAEGWIRNRKLCY</sequence>
<comment type="caution">
    <text evidence="2">The sequence shown here is derived from an EMBL/GenBank/DDBJ whole genome shotgun (WGS) entry which is preliminary data.</text>
</comment>
<name>A0ABQ7CJM4_BRACR</name>